<protein>
    <recommendedName>
        <fullName evidence="5">Restriction endonuclease</fullName>
    </recommendedName>
</protein>
<dbReference type="Pfam" id="PF14311">
    <property type="entry name" value="DUF4379"/>
    <property type="match status" value="2"/>
</dbReference>
<accession>V9SG65</accession>
<dbReference type="Proteomes" id="UP000232615">
    <property type="component" value="Segment"/>
</dbReference>
<proteinExistence type="predicted"/>
<dbReference type="Pfam" id="PF04480">
    <property type="entry name" value="DUF559"/>
    <property type="match status" value="1"/>
</dbReference>
<dbReference type="InterPro" id="IPR007569">
    <property type="entry name" value="DUF559"/>
</dbReference>
<evidence type="ECO:0000259" key="2">
    <source>
        <dbReference type="Pfam" id="PF14311"/>
    </source>
</evidence>
<reference evidence="3 4" key="1">
    <citation type="journal article" date="2014" name="Arch. Virol.">
        <title>Complete genome sequence of Tunisvirus, a new member of the proposed family Marseilleviridae.</title>
        <authorList>
            <person name="Aherfi S."/>
            <person name="Boughalmi M."/>
            <person name="Pagnier I."/>
            <person name="Fournous G."/>
            <person name="La Scola B."/>
            <person name="Raoult D."/>
            <person name="Colson P."/>
        </authorList>
    </citation>
    <scope>NUCLEOTIDE SEQUENCE [LARGE SCALE GENOMIC DNA]</scope>
    <source>
        <strain evidence="3 4">U484</strain>
    </source>
</reference>
<evidence type="ECO:0000259" key="1">
    <source>
        <dbReference type="Pfam" id="PF04480"/>
    </source>
</evidence>
<gene>
    <name evidence="3" type="ORF">TNS_ORF161</name>
</gene>
<feature type="domain" description="Treble clef zinc finger" evidence="2">
    <location>
        <begin position="275"/>
        <end position="324"/>
    </location>
</feature>
<name>V9SG65_9VIRU</name>
<sequence length="512" mass="60262">MCSKEKYHKNMKSRISCAERKQGLCGSEECVHCFPKSFASHPLSKHWSKKNKEDKNIVTISCRRNFLFVCDCGHEYERKPFNVVKRGLLCLFCKGEKLCECESCEMCENNSFASHEKAHFWSEKNNFSPDVVTRKHSKKCWFDCPNCCHSFEQEPRVVCLPDKNKGKRWCPYCTNQKKCEDETCTFCFENSLSSFSSELVWSEKNSTSQRQVSKGSQKKYWFKCSLCSHSFEMSPHCIRYQKQGCPYCCNQKRCSDDKCNHCFKNSFASHKLSELWSKKNTKSPRQVALWGSKKYLFECRACSHEFWMELRNINAGQWCPFCAGQKLCNSEDCKMCFEGSFAAFPESSFWSSKNERTPRSVRKGTGKKYKFRCENKHLFESSPRNIRSGTWCPLCKKKTEAKLLKYLQTIHDNVIYQFAPDWSRNPKTGKLLPFDFCVNKTIIELDGPQHFRQVSNWTPPEETKERDQLKERLAKENGYVILRILQEDVWEDANEWKENIVSLYFYERCKSF</sequence>
<feature type="domain" description="DUF559" evidence="1">
    <location>
        <begin position="434"/>
        <end position="501"/>
    </location>
</feature>
<evidence type="ECO:0008006" key="5">
    <source>
        <dbReference type="Google" id="ProtNLM"/>
    </source>
</evidence>
<organism evidence="3 4">
    <name type="scientific">Tunisvirus fontaine2</name>
    <dbReference type="NCBI Taxonomy" id="1421067"/>
    <lineage>
        <taxon>Viruses</taxon>
        <taxon>Varidnaviria</taxon>
        <taxon>Bamfordvirae</taxon>
        <taxon>Nucleocytoviricota</taxon>
        <taxon>Megaviricetes</taxon>
        <taxon>Pimascovirales</taxon>
        <taxon>Pimascovirales incertae sedis</taxon>
        <taxon>Marseilleviridae</taxon>
        <taxon>Losannavirus</taxon>
        <taxon>Losannavirus tunisense</taxon>
    </lineage>
</organism>
<feature type="domain" description="Treble clef zinc finger" evidence="2">
    <location>
        <begin position="203"/>
        <end position="250"/>
    </location>
</feature>
<dbReference type="Gene3D" id="3.40.960.10">
    <property type="entry name" value="VSR Endonuclease"/>
    <property type="match status" value="1"/>
</dbReference>
<dbReference type="InterPro" id="IPR025487">
    <property type="entry name" value="DUF4379"/>
</dbReference>
<dbReference type="EMBL" id="KF483846">
    <property type="protein sequence ID" value="AHC54879.1"/>
    <property type="molecule type" value="Genomic_DNA"/>
</dbReference>
<evidence type="ECO:0000313" key="4">
    <source>
        <dbReference type="Proteomes" id="UP000232615"/>
    </source>
</evidence>
<keyword evidence="4" id="KW-1185">Reference proteome</keyword>
<evidence type="ECO:0000313" key="3">
    <source>
        <dbReference type="EMBL" id="AHC54879.1"/>
    </source>
</evidence>